<evidence type="ECO:0000256" key="7">
    <source>
        <dbReference type="SAM" id="MobiDB-lite"/>
    </source>
</evidence>
<dbReference type="SUPFAM" id="SSF52016">
    <property type="entry name" value="LeuD/IlvD-like"/>
    <property type="match status" value="1"/>
</dbReference>
<dbReference type="AlphaFoldDB" id="A0A847HEL4"/>
<evidence type="ECO:0000259" key="8">
    <source>
        <dbReference type="Pfam" id="PF00694"/>
    </source>
</evidence>
<dbReference type="CDD" id="cd01580">
    <property type="entry name" value="AcnA_IRP_Swivel"/>
    <property type="match status" value="1"/>
</dbReference>
<dbReference type="GO" id="GO:0003994">
    <property type="term" value="F:aconitate hydratase activity"/>
    <property type="evidence" value="ECO:0007669"/>
    <property type="project" value="UniProtKB-EC"/>
</dbReference>
<proteinExistence type="inferred from homology"/>
<dbReference type="InterPro" id="IPR000573">
    <property type="entry name" value="AconitaseA/IPMdHydase_ssu_swvl"/>
</dbReference>
<protein>
    <submittedName>
        <fullName evidence="9">Aconitate hydratase</fullName>
        <ecNumber evidence="9">4.2.1.3</ecNumber>
    </submittedName>
</protein>
<keyword evidence="4" id="KW-0408">Iron</keyword>
<reference evidence="9 10" key="1">
    <citation type="journal article" date="2020" name="Biotechnol. Biofuels">
        <title>New insights from the biogas microbiome by comprehensive genome-resolved metagenomics of nearly 1600 species originating from multiple anaerobic digesters.</title>
        <authorList>
            <person name="Campanaro S."/>
            <person name="Treu L."/>
            <person name="Rodriguez-R L.M."/>
            <person name="Kovalovszki A."/>
            <person name="Ziels R.M."/>
            <person name="Maus I."/>
            <person name="Zhu X."/>
            <person name="Kougias P.G."/>
            <person name="Basile A."/>
            <person name="Luo G."/>
            <person name="Schluter A."/>
            <person name="Konstantinidis K.T."/>
            <person name="Angelidaki I."/>
        </authorList>
    </citation>
    <scope>NUCLEOTIDE SEQUENCE [LARGE SCALE GENOMIC DNA]</scope>
    <source>
        <strain evidence="9">AS06rmzACSIP_235</strain>
    </source>
</reference>
<name>A0A847HEL4_9CORY</name>
<keyword evidence="6 9" id="KW-0456">Lyase</keyword>
<feature type="region of interest" description="Disordered" evidence="7">
    <location>
        <begin position="1"/>
        <end position="22"/>
    </location>
</feature>
<comment type="cofactor">
    <cofactor evidence="1">
        <name>[4Fe-4S] cluster</name>
        <dbReference type="ChEBI" id="CHEBI:49883"/>
    </cofactor>
</comment>
<accession>A0A847HEL4</accession>
<evidence type="ECO:0000256" key="4">
    <source>
        <dbReference type="ARBA" id="ARBA00023004"/>
    </source>
</evidence>
<dbReference type="FunFam" id="3.20.19.10:FF:000001">
    <property type="entry name" value="Aconitate hydratase"/>
    <property type="match status" value="1"/>
</dbReference>
<dbReference type="Pfam" id="PF00694">
    <property type="entry name" value="Aconitase_C"/>
    <property type="match status" value="1"/>
</dbReference>
<dbReference type="InterPro" id="IPR006249">
    <property type="entry name" value="Aconitase/IRP2"/>
</dbReference>
<dbReference type="PANTHER" id="PTHR11670">
    <property type="entry name" value="ACONITASE/IRON-RESPONSIVE ELEMENT FAMILY MEMBER"/>
    <property type="match status" value="1"/>
</dbReference>
<dbReference type="EC" id="4.2.1.3" evidence="9"/>
<evidence type="ECO:0000256" key="6">
    <source>
        <dbReference type="ARBA" id="ARBA00023239"/>
    </source>
</evidence>
<evidence type="ECO:0000256" key="5">
    <source>
        <dbReference type="ARBA" id="ARBA00023014"/>
    </source>
</evidence>
<feature type="non-terminal residue" evidence="9">
    <location>
        <position position="1"/>
    </location>
</feature>
<keyword evidence="3" id="KW-0479">Metal-binding</keyword>
<comment type="caution">
    <text evidence="9">The sequence shown here is derived from an EMBL/GenBank/DDBJ whole genome shotgun (WGS) entry which is preliminary data.</text>
</comment>
<dbReference type="EMBL" id="JAAYYP010000465">
    <property type="protein sequence ID" value="NLF92160.1"/>
    <property type="molecule type" value="Genomic_DNA"/>
</dbReference>
<comment type="similarity">
    <text evidence="2">Belongs to the aconitase/IPM isomerase family.</text>
</comment>
<organism evidence="9 10">
    <name type="scientific">Corynebacterium marinum</name>
    <dbReference type="NCBI Taxonomy" id="349751"/>
    <lineage>
        <taxon>Bacteria</taxon>
        <taxon>Bacillati</taxon>
        <taxon>Actinomycetota</taxon>
        <taxon>Actinomycetes</taxon>
        <taxon>Mycobacteriales</taxon>
        <taxon>Corynebacteriaceae</taxon>
        <taxon>Corynebacterium</taxon>
    </lineage>
</organism>
<evidence type="ECO:0000313" key="10">
    <source>
        <dbReference type="Proteomes" id="UP000523614"/>
    </source>
</evidence>
<feature type="domain" description="Aconitase A/isopropylmalate dehydratase small subunit swivel" evidence="8">
    <location>
        <begin position="21"/>
        <end position="150"/>
    </location>
</feature>
<dbReference type="GO" id="GO:0051536">
    <property type="term" value="F:iron-sulfur cluster binding"/>
    <property type="evidence" value="ECO:0007669"/>
    <property type="project" value="UniProtKB-KW"/>
</dbReference>
<dbReference type="Gene3D" id="3.20.19.10">
    <property type="entry name" value="Aconitase, domain 4"/>
    <property type="match status" value="1"/>
</dbReference>
<dbReference type="InterPro" id="IPR044137">
    <property type="entry name" value="AcnA_IRP_Swivel"/>
</dbReference>
<feature type="compositionally biased region" description="Polar residues" evidence="7">
    <location>
        <begin position="1"/>
        <end position="12"/>
    </location>
</feature>
<dbReference type="InterPro" id="IPR015928">
    <property type="entry name" value="Aconitase/3IPM_dehydase_swvl"/>
</dbReference>
<gene>
    <name evidence="9" type="primary">acnA</name>
    <name evidence="9" type="ORF">GX570_12595</name>
</gene>
<evidence type="ECO:0000256" key="2">
    <source>
        <dbReference type="ARBA" id="ARBA00007185"/>
    </source>
</evidence>
<dbReference type="Proteomes" id="UP000523614">
    <property type="component" value="Unassembled WGS sequence"/>
</dbReference>
<sequence>DSVTTDHISPASSIKPGTPAANYLDEHGVERKDYNSFGSRRGNHEVMVRGTFANIRLRNQLVDVAGGYTRDFTQEGAPQSFIYDAAQNYQAAGTPLVVLGGKEYGTGSSRDWAAKGTNLLGVKAVITESFERIHRSNLIGMGVIPLQFPAGESHGSLGLDGTEVFDIEGITALNNGETPKTVHVTATKEDGSTVEFDALVRIDTPGEADYYRNGGILQYVLRQMIASANA</sequence>
<evidence type="ECO:0000256" key="1">
    <source>
        <dbReference type="ARBA" id="ARBA00001966"/>
    </source>
</evidence>
<keyword evidence="5" id="KW-0411">Iron-sulfur</keyword>
<dbReference type="GO" id="GO:0046872">
    <property type="term" value="F:metal ion binding"/>
    <property type="evidence" value="ECO:0007669"/>
    <property type="project" value="UniProtKB-KW"/>
</dbReference>
<evidence type="ECO:0000256" key="3">
    <source>
        <dbReference type="ARBA" id="ARBA00022723"/>
    </source>
</evidence>
<evidence type="ECO:0000313" key="9">
    <source>
        <dbReference type="EMBL" id="NLF92160.1"/>
    </source>
</evidence>